<gene>
    <name evidence="7" type="ordered locus">Cmaq_1055</name>
</gene>
<feature type="transmembrane region" description="Helical" evidence="5">
    <location>
        <begin position="394"/>
        <end position="411"/>
    </location>
</feature>
<feature type="transmembrane region" description="Helical" evidence="5">
    <location>
        <begin position="369"/>
        <end position="388"/>
    </location>
</feature>
<feature type="transmembrane region" description="Helical" evidence="5">
    <location>
        <begin position="148"/>
        <end position="167"/>
    </location>
</feature>
<dbReference type="Proteomes" id="UP000001137">
    <property type="component" value="Chromosome"/>
</dbReference>
<feature type="transmembrane region" description="Helical" evidence="5">
    <location>
        <begin position="267"/>
        <end position="293"/>
    </location>
</feature>
<keyword evidence="8" id="KW-1185">Reference proteome</keyword>
<evidence type="ECO:0000256" key="3">
    <source>
        <dbReference type="ARBA" id="ARBA00022989"/>
    </source>
</evidence>
<evidence type="ECO:0000256" key="4">
    <source>
        <dbReference type="ARBA" id="ARBA00023136"/>
    </source>
</evidence>
<evidence type="ECO:0000256" key="1">
    <source>
        <dbReference type="ARBA" id="ARBA00004141"/>
    </source>
</evidence>
<keyword evidence="4 5" id="KW-0472">Membrane</keyword>
<dbReference type="Gene3D" id="1.20.1740.10">
    <property type="entry name" value="Amino acid/polyamine transporter I"/>
    <property type="match status" value="1"/>
</dbReference>
<dbReference type="HOGENOM" id="CLU_007946_15_12_2"/>
<evidence type="ECO:0000256" key="5">
    <source>
        <dbReference type="SAM" id="Phobius"/>
    </source>
</evidence>
<keyword evidence="3 5" id="KW-1133">Transmembrane helix</keyword>
<feature type="transmembrane region" description="Helical" evidence="5">
    <location>
        <begin position="338"/>
        <end position="357"/>
    </location>
</feature>
<dbReference type="RefSeq" id="WP_012186103.1">
    <property type="nucleotide sequence ID" value="NC_009954.1"/>
</dbReference>
<proteinExistence type="predicted"/>
<feature type="domain" description="Amino acid permease/ SLC12A" evidence="6">
    <location>
        <begin position="14"/>
        <end position="310"/>
    </location>
</feature>
<feature type="transmembrane region" description="Helical" evidence="5">
    <location>
        <begin position="314"/>
        <end position="332"/>
    </location>
</feature>
<reference evidence="7 8" key="1">
    <citation type="submission" date="2007-10" db="EMBL/GenBank/DDBJ databases">
        <title>Complete sequence of Caldivirga maquilingensis IC-167.</title>
        <authorList>
            <consortium name="US DOE Joint Genome Institute"/>
            <person name="Copeland A."/>
            <person name="Lucas S."/>
            <person name="Lapidus A."/>
            <person name="Barry K."/>
            <person name="Glavina del Rio T."/>
            <person name="Dalin E."/>
            <person name="Tice H."/>
            <person name="Pitluck S."/>
            <person name="Saunders E."/>
            <person name="Brettin T."/>
            <person name="Bruce D."/>
            <person name="Detter J.C."/>
            <person name="Han C."/>
            <person name="Schmutz J."/>
            <person name="Larimer F."/>
            <person name="Land M."/>
            <person name="Hauser L."/>
            <person name="Kyrpides N."/>
            <person name="Ivanova N."/>
            <person name="Biddle J.F."/>
            <person name="Zhang Z."/>
            <person name="Fitz-Gibbon S.T."/>
            <person name="Lowe T.M."/>
            <person name="Saltikov C."/>
            <person name="House C.H."/>
            <person name="Richardson P."/>
        </authorList>
    </citation>
    <scope>NUCLEOTIDE SEQUENCE [LARGE SCALE GENOMIC DNA]</scope>
    <source>
        <strain evidence="8">ATCC 700844 / DSM 13496 / JCM 10307 / IC-167</strain>
    </source>
</reference>
<feature type="transmembrane region" description="Helical" evidence="5">
    <location>
        <begin position="222"/>
        <end position="247"/>
    </location>
</feature>
<dbReference type="eggNOG" id="arCOG00009">
    <property type="taxonomic scope" value="Archaea"/>
</dbReference>
<sequence length="427" mass="45230">MRRSKLTLWEATAVGLGNIIGAGIFVMAGSAINLAGPGALLAFIVTAALAIGVGLNSAEMASAFPNVEGGVYSFAKLTLGDSVGFLVGLLRVVSYVIGGAAVALGFSGYLTSMGVPRYLTYPVSVALIVILSLLYRSGLKIASEFEKYLTSINVAGLVIFIAAGLLYSGPFKSSHFKPLLPHGLFGLIESSSLAFFAYSGFNTIATLTPSVENGERNVPKAIILSLSITTVIYILVVFTMLYIAPWQLYGTRPDPLSFALEEARAPYVVRLIVSSVALLSTFTVTLSMIIAGVRTLSQMAEDNVAPRRLAHGDWPLVIVTTATLASLALGNVETLGLVANFGVVFSYITTPIAVVVARRRGITGSFKAPLFPILQLLTIILSLLITSALGYNSLEIGAMTLIVGILIYEVHEEFNIIGRRRKVTADG</sequence>
<dbReference type="STRING" id="397948.Cmaq_1055"/>
<feature type="transmembrane region" description="Helical" evidence="5">
    <location>
        <begin position="34"/>
        <end position="55"/>
    </location>
</feature>
<evidence type="ECO:0000256" key="2">
    <source>
        <dbReference type="ARBA" id="ARBA00022692"/>
    </source>
</evidence>
<dbReference type="InterPro" id="IPR050367">
    <property type="entry name" value="APC_superfamily"/>
</dbReference>
<feature type="transmembrane region" description="Helical" evidence="5">
    <location>
        <begin position="118"/>
        <end position="136"/>
    </location>
</feature>
<feature type="transmembrane region" description="Helical" evidence="5">
    <location>
        <begin position="179"/>
        <end position="201"/>
    </location>
</feature>
<feature type="transmembrane region" description="Helical" evidence="5">
    <location>
        <begin position="83"/>
        <end position="106"/>
    </location>
</feature>
<dbReference type="PIRSF" id="PIRSF006060">
    <property type="entry name" value="AA_transporter"/>
    <property type="match status" value="1"/>
</dbReference>
<dbReference type="InterPro" id="IPR004841">
    <property type="entry name" value="AA-permease/SLC12A_dom"/>
</dbReference>
<dbReference type="PANTHER" id="PTHR42770">
    <property type="entry name" value="AMINO ACID TRANSPORTER-RELATED"/>
    <property type="match status" value="1"/>
</dbReference>
<dbReference type="AlphaFoldDB" id="A8MDM8"/>
<dbReference type="GO" id="GO:0055085">
    <property type="term" value="P:transmembrane transport"/>
    <property type="evidence" value="ECO:0007669"/>
    <property type="project" value="InterPro"/>
</dbReference>
<evidence type="ECO:0000313" key="8">
    <source>
        <dbReference type="Proteomes" id="UP000001137"/>
    </source>
</evidence>
<accession>A8MDM8</accession>
<dbReference type="Pfam" id="PF00324">
    <property type="entry name" value="AA_permease"/>
    <property type="match status" value="1"/>
</dbReference>
<organism evidence="7 8">
    <name type="scientific">Caldivirga maquilingensis (strain ATCC 700844 / DSM 13496 / JCM 10307 / IC-167)</name>
    <dbReference type="NCBI Taxonomy" id="397948"/>
    <lineage>
        <taxon>Archaea</taxon>
        <taxon>Thermoproteota</taxon>
        <taxon>Thermoprotei</taxon>
        <taxon>Thermoproteales</taxon>
        <taxon>Thermoproteaceae</taxon>
        <taxon>Caldivirga</taxon>
    </lineage>
</organism>
<dbReference type="PANTHER" id="PTHR42770:SF11">
    <property type="entry name" value="INNER MEMBRANE TRANSPORT PROTEIN YBAT"/>
    <property type="match status" value="1"/>
</dbReference>
<dbReference type="PRINTS" id="PR00173">
    <property type="entry name" value="EDTRNSPORT"/>
</dbReference>
<dbReference type="KEGG" id="cma:Cmaq_1055"/>
<dbReference type="GO" id="GO:0016020">
    <property type="term" value="C:membrane"/>
    <property type="evidence" value="ECO:0007669"/>
    <property type="project" value="UniProtKB-SubCell"/>
</dbReference>
<name>A8MDM8_CALMQ</name>
<comment type="subcellular location">
    <subcellularLocation>
        <location evidence="1">Membrane</location>
        <topology evidence="1">Multi-pass membrane protein</topology>
    </subcellularLocation>
</comment>
<protein>
    <submittedName>
        <fullName evidence="7">Amino acid permease-associated region</fullName>
    </submittedName>
</protein>
<dbReference type="GeneID" id="5710313"/>
<dbReference type="EMBL" id="CP000852">
    <property type="protein sequence ID" value="ABW01884.1"/>
    <property type="molecule type" value="Genomic_DNA"/>
</dbReference>
<feature type="transmembrane region" description="Helical" evidence="5">
    <location>
        <begin position="7"/>
        <end position="28"/>
    </location>
</feature>
<evidence type="ECO:0000259" key="6">
    <source>
        <dbReference type="Pfam" id="PF00324"/>
    </source>
</evidence>
<keyword evidence="2 5" id="KW-0812">Transmembrane</keyword>
<dbReference type="OrthoDB" id="43026at2157"/>
<evidence type="ECO:0000313" key="7">
    <source>
        <dbReference type="EMBL" id="ABW01884.1"/>
    </source>
</evidence>